<dbReference type="RefSeq" id="WP_272751177.1">
    <property type="nucleotide sequence ID" value="NZ_JAQQLF010000006.1"/>
</dbReference>
<evidence type="ECO:0000256" key="2">
    <source>
        <dbReference type="ARBA" id="ARBA00004651"/>
    </source>
</evidence>
<dbReference type="CDD" id="cd00082">
    <property type="entry name" value="HisKA"/>
    <property type="match status" value="1"/>
</dbReference>
<keyword evidence="6" id="KW-0808">Transferase</keyword>
<dbReference type="SMART" id="SM00387">
    <property type="entry name" value="HATPase_c"/>
    <property type="match status" value="1"/>
</dbReference>
<dbReference type="PROSITE" id="PS50109">
    <property type="entry name" value="HIS_KIN"/>
    <property type="match status" value="1"/>
</dbReference>
<dbReference type="Pfam" id="PF02518">
    <property type="entry name" value="HATPase_c"/>
    <property type="match status" value="1"/>
</dbReference>
<dbReference type="InterPro" id="IPR003594">
    <property type="entry name" value="HATPase_dom"/>
</dbReference>
<evidence type="ECO:0000256" key="4">
    <source>
        <dbReference type="ARBA" id="ARBA00022475"/>
    </source>
</evidence>
<protein>
    <recommendedName>
        <fullName evidence="3">histidine kinase</fullName>
        <ecNumber evidence="3">2.7.13.3</ecNumber>
    </recommendedName>
</protein>
<dbReference type="Gene3D" id="3.30.565.10">
    <property type="entry name" value="Histidine kinase-like ATPase, C-terminal domain"/>
    <property type="match status" value="1"/>
</dbReference>
<keyword evidence="5" id="KW-0597">Phosphoprotein</keyword>
<comment type="subcellular location">
    <subcellularLocation>
        <location evidence="2">Cell membrane</location>
        <topology evidence="2">Multi-pass membrane protein</topology>
    </subcellularLocation>
</comment>
<dbReference type="EMBL" id="JAQQLF010000006">
    <property type="protein sequence ID" value="MDC7716786.1"/>
    <property type="molecule type" value="Genomic_DNA"/>
</dbReference>
<dbReference type="InterPro" id="IPR036097">
    <property type="entry name" value="HisK_dim/P_sf"/>
</dbReference>
<dbReference type="InterPro" id="IPR029151">
    <property type="entry name" value="Sensor-like_sf"/>
</dbReference>
<evidence type="ECO:0000256" key="1">
    <source>
        <dbReference type="ARBA" id="ARBA00000085"/>
    </source>
</evidence>
<dbReference type="Pfam" id="PF17202">
    <property type="entry name" value="sCache_3_3"/>
    <property type="match status" value="1"/>
</dbReference>
<accession>A0ABT5IW63</accession>
<evidence type="ECO:0000256" key="5">
    <source>
        <dbReference type="ARBA" id="ARBA00022553"/>
    </source>
</evidence>
<proteinExistence type="predicted"/>
<comment type="caution">
    <text evidence="17">The sequence shown here is derived from an EMBL/GenBank/DDBJ whole genome shotgun (WGS) entry which is preliminary data.</text>
</comment>
<keyword evidence="10" id="KW-0067">ATP-binding</keyword>
<gene>
    <name evidence="17" type="ORF">PQU95_06095</name>
</gene>
<feature type="domain" description="HAMP" evidence="16">
    <location>
        <begin position="359"/>
        <end position="412"/>
    </location>
</feature>
<dbReference type="SMART" id="SM00388">
    <property type="entry name" value="HisKA"/>
    <property type="match status" value="1"/>
</dbReference>
<dbReference type="SUPFAM" id="SSF47384">
    <property type="entry name" value="Homodimeric domain of signal transducing histidine kinase"/>
    <property type="match status" value="1"/>
</dbReference>
<dbReference type="InterPro" id="IPR033463">
    <property type="entry name" value="sCache_3"/>
</dbReference>
<keyword evidence="12" id="KW-0902">Two-component regulatory system</keyword>
<evidence type="ECO:0000256" key="9">
    <source>
        <dbReference type="ARBA" id="ARBA00022777"/>
    </source>
</evidence>
<evidence type="ECO:0000256" key="14">
    <source>
        <dbReference type="SAM" id="Phobius"/>
    </source>
</evidence>
<evidence type="ECO:0000259" key="15">
    <source>
        <dbReference type="PROSITE" id="PS50109"/>
    </source>
</evidence>
<dbReference type="Pfam" id="PF00672">
    <property type="entry name" value="HAMP"/>
    <property type="match status" value="1"/>
</dbReference>
<dbReference type="EC" id="2.7.13.3" evidence="3"/>
<dbReference type="InterPro" id="IPR003660">
    <property type="entry name" value="HAMP_dom"/>
</dbReference>
<keyword evidence="7 14" id="KW-0812">Transmembrane</keyword>
<dbReference type="Proteomes" id="UP001219956">
    <property type="component" value="Unassembled WGS sequence"/>
</dbReference>
<feature type="transmembrane region" description="Helical" evidence="14">
    <location>
        <begin position="333"/>
        <end position="353"/>
    </location>
</feature>
<evidence type="ECO:0000256" key="10">
    <source>
        <dbReference type="ARBA" id="ARBA00022840"/>
    </source>
</evidence>
<dbReference type="SMART" id="SM00304">
    <property type="entry name" value="HAMP"/>
    <property type="match status" value="1"/>
</dbReference>
<dbReference type="SUPFAM" id="SSF55874">
    <property type="entry name" value="ATPase domain of HSP90 chaperone/DNA topoisomerase II/histidine kinase"/>
    <property type="match status" value="1"/>
</dbReference>
<dbReference type="InterPro" id="IPR004358">
    <property type="entry name" value="Sig_transdc_His_kin-like_C"/>
</dbReference>
<feature type="domain" description="Histidine kinase" evidence="15">
    <location>
        <begin position="461"/>
        <end position="675"/>
    </location>
</feature>
<keyword evidence="8" id="KW-0547">Nucleotide-binding</keyword>
<evidence type="ECO:0000259" key="16">
    <source>
        <dbReference type="PROSITE" id="PS50885"/>
    </source>
</evidence>
<evidence type="ECO:0000313" key="17">
    <source>
        <dbReference type="EMBL" id="MDC7716786.1"/>
    </source>
</evidence>
<dbReference type="InterPro" id="IPR036890">
    <property type="entry name" value="HATPase_C_sf"/>
</dbReference>
<evidence type="ECO:0000256" key="7">
    <source>
        <dbReference type="ARBA" id="ARBA00022692"/>
    </source>
</evidence>
<keyword evidence="18" id="KW-1185">Reference proteome</keyword>
<dbReference type="InterPro" id="IPR003661">
    <property type="entry name" value="HisK_dim/P_dom"/>
</dbReference>
<dbReference type="Pfam" id="PF00512">
    <property type="entry name" value="HisKA"/>
    <property type="match status" value="1"/>
</dbReference>
<evidence type="ECO:0000313" key="18">
    <source>
        <dbReference type="Proteomes" id="UP001219956"/>
    </source>
</evidence>
<keyword evidence="9" id="KW-0418">Kinase</keyword>
<evidence type="ECO:0000256" key="13">
    <source>
        <dbReference type="ARBA" id="ARBA00023136"/>
    </source>
</evidence>
<dbReference type="PROSITE" id="PS50885">
    <property type="entry name" value="HAMP"/>
    <property type="match status" value="1"/>
</dbReference>
<dbReference type="Gene3D" id="6.10.340.10">
    <property type="match status" value="1"/>
</dbReference>
<keyword evidence="13 14" id="KW-0472">Membrane</keyword>
<reference evidence="17 18" key="1">
    <citation type="submission" date="2023-01" db="EMBL/GenBank/DDBJ databases">
        <title>Novel species of the genus Vogesella isolated from rivers.</title>
        <authorList>
            <person name="Lu H."/>
        </authorList>
    </citation>
    <scope>NUCLEOTIDE SEQUENCE [LARGE SCALE GENOMIC DNA]</scope>
    <source>
        <strain evidence="17 18">DC21W</strain>
    </source>
</reference>
<dbReference type="SUPFAM" id="SSF103190">
    <property type="entry name" value="Sensory domain-like"/>
    <property type="match status" value="1"/>
</dbReference>
<keyword evidence="4" id="KW-1003">Cell membrane</keyword>
<dbReference type="SUPFAM" id="SSF158472">
    <property type="entry name" value="HAMP domain-like"/>
    <property type="match status" value="1"/>
</dbReference>
<dbReference type="PANTHER" id="PTHR43065">
    <property type="entry name" value="SENSOR HISTIDINE KINASE"/>
    <property type="match status" value="1"/>
</dbReference>
<evidence type="ECO:0000256" key="6">
    <source>
        <dbReference type="ARBA" id="ARBA00022679"/>
    </source>
</evidence>
<organism evidence="17 18">
    <name type="scientific">Vogesella aquatica</name>
    <dbReference type="NCBI Taxonomy" id="2984206"/>
    <lineage>
        <taxon>Bacteria</taxon>
        <taxon>Pseudomonadati</taxon>
        <taxon>Pseudomonadota</taxon>
        <taxon>Betaproteobacteria</taxon>
        <taxon>Neisseriales</taxon>
        <taxon>Chromobacteriaceae</taxon>
        <taxon>Vogesella</taxon>
    </lineage>
</organism>
<evidence type="ECO:0000256" key="11">
    <source>
        <dbReference type="ARBA" id="ARBA00022989"/>
    </source>
</evidence>
<evidence type="ECO:0000256" key="3">
    <source>
        <dbReference type="ARBA" id="ARBA00012438"/>
    </source>
</evidence>
<sequence>MSGLGRVARLWQRLMQPLNRSVRNRFVALALFPLVVGFPVLLLLLAGWGGAAFQELLVFKVRSDLAVATTYFERVQGDVGRNIEALANSEALADAWRHPGAGLDALLQSRAQSLALDYLLLVDERQQVVASSLRGTPHPAYPDGSVLAAGLAGQNRVALDTFSPAQLAALSPALAQRARIELRPTRGARPSLQQQSLSGLVLHAAAAVPGRRMALVGGLLLNRNVDFVDRIQHLVYPPGSLPQRSRGSTTLFLDDVRIATTVALPQGGRAIGTRVSGAVADRVLEHGQLWLDRALVVGDWYVSGYQPLKDSRGERVGMLYVGFLEQPFVLAKWMALAVLFVLFAITMAVAAWVSWRFAQSVIHPVGRLRATMRQVEAGQLDARVGRLPQDDELAMLASHFDHLLDRIQSQNQALTRWAAELDDKVAERTRELAAANQTLLTAQQQLFKSEKLAAIGQLAAGIAHEVNNPVAVIQGNLELMRELLGEAGAPVAEEFRLLNEQVQRIRLIVAKLLQYARPSEYSGYLQQVRPEEVFQDSLVLVSHQLGRSHVAVSKDWQAAGALLVNRYELQQVLINLLLNALQAMPEGGMLSLATRDCPGADGQAGVLLTVSDSGPGIAPGDMAQLFTPFFTRKAEGSGLGLWVCHGLVERYGGDIHAANLSAGGAAFRVWLPCEPALAGPEEVACDL</sequence>
<evidence type="ECO:0000256" key="8">
    <source>
        <dbReference type="ARBA" id="ARBA00022741"/>
    </source>
</evidence>
<name>A0ABT5IW63_9NEIS</name>
<keyword evidence="11 14" id="KW-1133">Transmembrane helix</keyword>
<dbReference type="Gene3D" id="1.10.287.130">
    <property type="match status" value="1"/>
</dbReference>
<comment type="catalytic activity">
    <reaction evidence="1">
        <text>ATP + protein L-histidine = ADP + protein N-phospho-L-histidine.</text>
        <dbReference type="EC" id="2.7.13.3"/>
    </reaction>
</comment>
<dbReference type="PANTHER" id="PTHR43065:SF10">
    <property type="entry name" value="PEROXIDE STRESS-ACTIVATED HISTIDINE KINASE MAK3"/>
    <property type="match status" value="1"/>
</dbReference>
<dbReference type="CDD" id="cd06225">
    <property type="entry name" value="HAMP"/>
    <property type="match status" value="1"/>
</dbReference>
<evidence type="ECO:0000256" key="12">
    <source>
        <dbReference type="ARBA" id="ARBA00023012"/>
    </source>
</evidence>
<dbReference type="PRINTS" id="PR00344">
    <property type="entry name" value="BCTRLSENSOR"/>
</dbReference>
<dbReference type="InterPro" id="IPR005467">
    <property type="entry name" value="His_kinase_dom"/>
</dbReference>